<keyword evidence="3" id="KW-0812">Transmembrane</keyword>
<dbReference type="InterPro" id="IPR001054">
    <property type="entry name" value="A/G_cyclase"/>
</dbReference>
<keyword evidence="5" id="KW-1133">Transmembrane helix</keyword>
<name>A0A1Y3EX37_9BILA</name>
<dbReference type="GO" id="GO:0000166">
    <property type="term" value="F:nucleotide binding"/>
    <property type="evidence" value="ECO:0007669"/>
    <property type="project" value="UniProtKB-KW"/>
</dbReference>
<keyword evidence="6" id="KW-0472">Membrane</keyword>
<comment type="caution">
    <text evidence="10">The sequence shown here is derived from an EMBL/GenBank/DDBJ whole genome shotgun (WGS) entry which is preliminary data.</text>
</comment>
<keyword evidence="4" id="KW-0547">Nucleotide-binding</keyword>
<dbReference type="InterPro" id="IPR050401">
    <property type="entry name" value="Cyclic_nucleotide_synthase"/>
</dbReference>
<dbReference type="Pfam" id="PF00211">
    <property type="entry name" value="Guanylate_cyc"/>
    <property type="match status" value="1"/>
</dbReference>
<dbReference type="AlphaFoldDB" id="A0A1Y3EX37"/>
<dbReference type="Proteomes" id="UP000243006">
    <property type="component" value="Unassembled WGS sequence"/>
</dbReference>
<dbReference type="GO" id="GO:0004383">
    <property type="term" value="F:guanylate cyclase activity"/>
    <property type="evidence" value="ECO:0007669"/>
    <property type="project" value="UniProtKB-EC"/>
</dbReference>
<dbReference type="GO" id="GO:0007168">
    <property type="term" value="P:receptor guanylyl cyclase signaling pathway"/>
    <property type="evidence" value="ECO:0007669"/>
    <property type="project" value="TreeGrafter"/>
</dbReference>
<reference evidence="10 11" key="1">
    <citation type="submission" date="2015-04" db="EMBL/GenBank/DDBJ databases">
        <title>Draft genome of the roundworm Trichinella nativa.</title>
        <authorList>
            <person name="Mitreva M."/>
        </authorList>
    </citation>
    <scope>NUCLEOTIDE SEQUENCE [LARGE SCALE GENOMIC DNA]</scope>
    <source>
        <strain evidence="10 11">ISS45</strain>
    </source>
</reference>
<evidence type="ECO:0000256" key="2">
    <source>
        <dbReference type="ARBA" id="ARBA00004370"/>
    </source>
</evidence>
<evidence type="ECO:0000256" key="4">
    <source>
        <dbReference type="ARBA" id="ARBA00022741"/>
    </source>
</evidence>
<dbReference type="EMBL" id="LVZM01003970">
    <property type="protein sequence ID" value="OUC47638.1"/>
    <property type="molecule type" value="Genomic_DNA"/>
</dbReference>
<comment type="catalytic activity">
    <reaction evidence="1">
        <text>GTP = 3',5'-cyclic GMP + diphosphate</text>
        <dbReference type="Rhea" id="RHEA:13665"/>
        <dbReference type="ChEBI" id="CHEBI:33019"/>
        <dbReference type="ChEBI" id="CHEBI:37565"/>
        <dbReference type="ChEBI" id="CHEBI:57746"/>
        <dbReference type="EC" id="4.6.1.2"/>
    </reaction>
</comment>
<proteinExistence type="predicted"/>
<dbReference type="InterPro" id="IPR029787">
    <property type="entry name" value="Nucleotide_cyclase"/>
</dbReference>
<evidence type="ECO:0000313" key="10">
    <source>
        <dbReference type="EMBL" id="OUC47638.1"/>
    </source>
</evidence>
<dbReference type="GO" id="GO:0005886">
    <property type="term" value="C:plasma membrane"/>
    <property type="evidence" value="ECO:0007669"/>
    <property type="project" value="TreeGrafter"/>
</dbReference>
<comment type="subcellular location">
    <subcellularLocation>
        <location evidence="2">Membrane</location>
    </subcellularLocation>
</comment>
<evidence type="ECO:0000313" key="11">
    <source>
        <dbReference type="Proteomes" id="UP000243006"/>
    </source>
</evidence>
<dbReference type="PANTHER" id="PTHR11920">
    <property type="entry name" value="GUANYLYL CYCLASE"/>
    <property type="match status" value="1"/>
</dbReference>
<protein>
    <recommendedName>
        <fullName evidence="9">Guanylate cyclase domain-containing protein</fullName>
    </recommendedName>
</protein>
<evidence type="ECO:0000256" key="5">
    <source>
        <dbReference type="ARBA" id="ARBA00022989"/>
    </source>
</evidence>
<accession>A0A1Y3EX37</accession>
<evidence type="ECO:0000256" key="1">
    <source>
        <dbReference type="ARBA" id="ARBA00001436"/>
    </source>
</evidence>
<gene>
    <name evidence="10" type="ORF">D917_06787</name>
</gene>
<dbReference type="Gene3D" id="3.30.70.1230">
    <property type="entry name" value="Nucleotide cyclase"/>
    <property type="match status" value="1"/>
</dbReference>
<evidence type="ECO:0000256" key="8">
    <source>
        <dbReference type="ARBA" id="ARBA00023239"/>
    </source>
</evidence>
<evidence type="ECO:0000256" key="7">
    <source>
        <dbReference type="ARBA" id="ARBA00023180"/>
    </source>
</evidence>
<organism evidence="10 11">
    <name type="scientific">Trichinella nativa</name>
    <dbReference type="NCBI Taxonomy" id="6335"/>
    <lineage>
        <taxon>Eukaryota</taxon>
        <taxon>Metazoa</taxon>
        <taxon>Ecdysozoa</taxon>
        <taxon>Nematoda</taxon>
        <taxon>Enoplea</taxon>
        <taxon>Dorylaimia</taxon>
        <taxon>Trichinellida</taxon>
        <taxon>Trichinellidae</taxon>
        <taxon>Trichinella</taxon>
    </lineage>
</organism>
<evidence type="ECO:0000256" key="3">
    <source>
        <dbReference type="ARBA" id="ARBA00022692"/>
    </source>
</evidence>
<keyword evidence="7" id="KW-0325">Glycoprotein</keyword>
<feature type="domain" description="Guanylate cyclase" evidence="9">
    <location>
        <begin position="1"/>
        <end position="48"/>
    </location>
</feature>
<sequence length="52" mass="5936">MESTSLPNKIQASEDTANLLRQFPEFIVEERGEFDVKGKGKMKTYWIVGTNT</sequence>
<dbReference type="GO" id="GO:0035556">
    <property type="term" value="P:intracellular signal transduction"/>
    <property type="evidence" value="ECO:0007669"/>
    <property type="project" value="InterPro"/>
</dbReference>
<dbReference type="GO" id="GO:0001653">
    <property type="term" value="F:peptide receptor activity"/>
    <property type="evidence" value="ECO:0007669"/>
    <property type="project" value="TreeGrafter"/>
</dbReference>
<evidence type="ECO:0000259" key="9">
    <source>
        <dbReference type="Pfam" id="PF00211"/>
    </source>
</evidence>
<dbReference type="SUPFAM" id="SSF55073">
    <property type="entry name" value="Nucleotide cyclase"/>
    <property type="match status" value="1"/>
</dbReference>
<keyword evidence="8" id="KW-0456">Lyase</keyword>
<evidence type="ECO:0000256" key="6">
    <source>
        <dbReference type="ARBA" id="ARBA00023136"/>
    </source>
</evidence>
<dbReference type="PANTHER" id="PTHR11920:SF501">
    <property type="entry name" value="GUANYLATE CYCLASE 32E"/>
    <property type="match status" value="1"/>
</dbReference>
<dbReference type="GO" id="GO:0004016">
    <property type="term" value="F:adenylate cyclase activity"/>
    <property type="evidence" value="ECO:0007669"/>
    <property type="project" value="TreeGrafter"/>
</dbReference>